<keyword evidence="2" id="KW-1185">Reference proteome</keyword>
<evidence type="ECO:0000313" key="1">
    <source>
        <dbReference type="EMBL" id="SNR86630.1"/>
    </source>
</evidence>
<sequence length="55" mass="6596">MAAEMFYFQSVPLFEFFEYYVDTLHGENRTFLTNKDRSCNAKKIDMLVTVFNMQL</sequence>
<gene>
    <name evidence="1" type="ORF">SAMN06265364_11558</name>
</gene>
<dbReference type="EMBL" id="FZNZ01000015">
    <property type="protein sequence ID" value="SNR86630.1"/>
    <property type="molecule type" value="Genomic_DNA"/>
</dbReference>
<protein>
    <submittedName>
        <fullName evidence="1">Uncharacterized protein</fullName>
    </submittedName>
</protein>
<evidence type="ECO:0000313" key="2">
    <source>
        <dbReference type="Proteomes" id="UP000198427"/>
    </source>
</evidence>
<reference evidence="1 2" key="1">
    <citation type="submission" date="2017-06" db="EMBL/GenBank/DDBJ databases">
        <authorList>
            <person name="Varghese N."/>
            <person name="Submissions S."/>
        </authorList>
    </citation>
    <scope>NUCLEOTIDE SEQUENCE [LARGE SCALE GENOMIC DNA]</scope>
    <source>
        <strain evidence="1 2">DSM 26989</strain>
    </source>
</reference>
<dbReference type="Proteomes" id="UP000198427">
    <property type="component" value="Unassembled WGS sequence"/>
</dbReference>
<accession>A0AA94LKF0</accession>
<dbReference type="AlphaFoldDB" id="A0AA94LKF0"/>
<organism evidence="1 2">
    <name type="scientific">Prevotella jejuni</name>
    <dbReference type="NCBI Taxonomy" id="1177574"/>
    <lineage>
        <taxon>Bacteria</taxon>
        <taxon>Pseudomonadati</taxon>
        <taxon>Bacteroidota</taxon>
        <taxon>Bacteroidia</taxon>
        <taxon>Bacteroidales</taxon>
        <taxon>Prevotellaceae</taxon>
        <taxon>Prevotella</taxon>
    </lineage>
</organism>
<comment type="caution">
    <text evidence="1">The sequence shown here is derived from an EMBL/GenBank/DDBJ whole genome shotgun (WGS) entry which is preliminary data.</text>
</comment>
<proteinExistence type="predicted"/>
<name>A0AA94LKF0_9BACT</name>